<organism evidence="1 2">
    <name type="scientific">Flavobacterium turcicum</name>
    <dbReference type="NCBI Taxonomy" id="2764718"/>
    <lineage>
        <taxon>Bacteria</taxon>
        <taxon>Pseudomonadati</taxon>
        <taxon>Bacteroidota</taxon>
        <taxon>Flavobacteriia</taxon>
        <taxon>Flavobacteriales</taxon>
        <taxon>Flavobacteriaceae</taxon>
        <taxon>Flavobacterium</taxon>
    </lineage>
</organism>
<name>A0ABR7JCJ9_9FLAO</name>
<gene>
    <name evidence="1" type="ORF">H8R26_02090</name>
</gene>
<keyword evidence="2" id="KW-1185">Reference proteome</keyword>
<dbReference type="Proteomes" id="UP000621670">
    <property type="component" value="Unassembled WGS sequence"/>
</dbReference>
<accession>A0ABR7JCJ9</accession>
<evidence type="ECO:0000313" key="1">
    <source>
        <dbReference type="EMBL" id="MBC5862203.1"/>
    </source>
</evidence>
<dbReference type="RefSeq" id="WP_187038229.1">
    <property type="nucleotide sequence ID" value="NZ_JAAOBY010000001.1"/>
</dbReference>
<reference evidence="1 2" key="1">
    <citation type="submission" date="2020-08" db="EMBL/GenBank/DDBJ databases">
        <title>Description of novel Flavobacterium F-400 isolate.</title>
        <authorList>
            <person name="Saticioglu I."/>
            <person name="Duman M."/>
            <person name="Altun S."/>
        </authorList>
    </citation>
    <scope>NUCLEOTIDE SEQUENCE [LARGE SCALE GENOMIC DNA]</scope>
    <source>
        <strain evidence="1 2">F-400</strain>
    </source>
</reference>
<dbReference type="EMBL" id="JACRUM010000001">
    <property type="protein sequence ID" value="MBC5862203.1"/>
    <property type="molecule type" value="Genomic_DNA"/>
</dbReference>
<sequence>MKNQIHSNNQNGYGEKAYNHVRKKGGVLCVENSQNGVKLYYQRWY</sequence>
<proteinExistence type="predicted"/>
<comment type="caution">
    <text evidence="1">The sequence shown here is derived from an EMBL/GenBank/DDBJ whole genome shotgun (WGS) entry which is preliminary data.</text>
</comment>
<protein>
    <submittedName>
        <fullName evidence="1">Uncharacterized protein</fullName>
    </submittedName>
</protein>
<evidence type="ECO:0000313" key="2">
    <source>
        <dbReference type="Proteomes" id="UP000621670"/>
    </source>
</evidence>